<evidence type="ECO:0000313" key="3">
    <source>
        <dbReference type="Proteomes" id="UP000324065"/>
    </source>
</evidence>
<sequence>MTDQENIKAIQTHIASFGQGDIDAVCLQCTEDVVWTPPISDGRIPYNKPWSGRDGVREYCTLLMGNLEWQSFEVPVIVADQNDHVVILGREVFTIRKTGKTVDNTFLTLFTMRDGLIAGFTLCENTELVAAAFAGS</sequence>
<feature type="domain" description="SnoaL-like" evidence="1">
    <location>
        <begin position="11"/>
        <end position="118"/>
    </location>
</feature>
<organism evidence="2 3">
    <name type="scientific">Roseospira marina</name>
    <dbReference type="NCBI Taxonomy" id="140057"/>
    <lineage>
        <taxon>Bacteria</taxon>
        <taxon>Pseudomonadati</taxon>
        <taxon>Pseudomonadota</taxon>
        <taxon>Alphaproteobacteria</taxon>
        <taxon>Rhodospirillales</taxon>
        <taxon>Rhodospirillaceae</taxon>
        <taxon>Roseospira</taxon>
    </lineage>
</organism>
<gene>
    <name evidence="2" type="ORF">F1188_17515</name>
</gene>
<evidence type="ECO:0000313" key="2">
    <source>
        <dbReference type="EMBL" id="KAA5604089.1"/>
    </source>
</evidence>
<proteinExistence type="predicted"/>
<evidence type="ECO:0000259" key="1">
    <source>
        <dbReference type="Pfam" id="PF12680"/>
    </source>
</evidence>
<dbReference type="SUPFAM" id="SSF54427">
    <property type="entry name" value="NTF2-like"/>
    <property type="match status" value="1"/>
</dbReference>
<comment type="caution">
    <text evidence="2">The sequence shown here is derived from an EMBL/GenBank/DDBJ whole genome shotgun (WGS) entry which is preliminary data.</text>
</comment>
<accession>A0A5M6I8L1</accession>
<name>A0A5M6I8L1_9PROT</name>
<dbReference type="InterPro" id="IPR032710">
    <property type="entry name" value="NTF2-like_dom_sf"/>
</dbReference>
<dbReference type="RefSeq" id="WP_150063745.1">
    <property type="nucleotide sequence ID" value="NZ_JACHII010000023.1"/>
</dbReference>
<dbReference type="OrthoDB" id="8076455at2"/>
<dbReference type="EMBL" id="VWPJ01000023">
    <property type="protein sequence ID" value="KAA5604089.1"/>
    <property type="molecule type" value="Genomic_DNA"/>
</dbReference>
<protein>
    <recommendedName>
        <fullName evidence="1">SnoaL-like domain-containing protein</fullName>
    </recommendedName>
</protein>
<keyword evidence="3" id="KW-1185">Reference proteome</keyword>
<dbReference type="Pfam" id="PF12680">
    <property type="entry name" value="SnoaL_2"/>
    <property type="match status" value="1"/>
</dbReference>
<reference evidence="2 3" key="1">
    <citation type="submission" date="2019-09" db="EMBL/GenBank/DDBJ databases">
        <title>Genome sequence of Roseospira marina, one of the more divergent members of the non-sulfur purple photosynthetic bacterial family, the Rhodospirillaceae.</title>
        <authorList>
            <person name="Meyer T."/>
            <person name="Kyndt J."/>
        </authorList>
    </citation>
    <scope>NUCLEOTIDE SEQUENCE [LARGE SCALE GENOMIC DNA]</scope>
    <source>
        <strain evidence="2 3">DSM 15113</strain>
    </source>
</reference>
<dbReference type="InterPro" id="IPR037401">
    <property type="entry name" value="SnoaL-like"/>
</dbReference>
<dbReference type="Gene3D" id="3.10.450.50">
    <property type="match status" value="1"/>
</dbReference>
<dbReference type="PANTHER" id="PTHR41252:SF1">
    <property type="entry name" value="BLR2505 PROTEIN"/>
    <property type="match status" value="1"/>
</dbReference>
<dbReference type="PANTHER" id="PTHR41252">
    <property type="entry name" value="BLR2505 PROTEIN"/>
    <property type="match status" value="1"/>
</dbReference>
<dbReference type="Proteomes" id="UP000324065">
    <property type="component" value="Unassembled WGS sequence"/>
</dbReference>
<dbReference type="AlphaFoldDB" id="A0A5M6I8L1"/>